<gene>
    <name evidence="1" type="ORF">NCTC5798_06267</name>
</gene>
<dbReference type="EMBL" id="UGXK01000002">
    <property type="protein sequence ID" value="SUI40124.1"/>
    <property type="molecule type" value="Genomic_DNA"/>
</dbReference>
<name>A0A379Y2Y4_SALET</name>
<accession>A0A379Y2Y4</accession>
<reference evidence="1 2" key="1">
    <citation type="submission" date="2018-06" db="EMBL/GenBank/DDBJ databases">
        <authorList>
            <consortium name="Pathogen Informatics"/>
            <person name="Doyle S."/>
        </authorList>
    </citation>
    <scope>NUCLEOTIDE SEQUENCE [LARGE SCALE GENOMIC DNA]</scope>
    <source>
        <strain evidence="1 2">NCTC5798</strain>
    </source>
</reference>
<dbReference type="AlphaFoldDB" id="A0A379Y2Y4"/>
<proteinExistence type="predicted"/>
<evidence type="ECO:0000313" key="2">
    <source>
        <dbReference type="Proteomes" id="UP000255534"/>
    </source>
</evidence>
<dbReference type="Proteomes" id="UP000255534">
    <property type="component" value="Unassembled WGS sequence"/>
</dbReference>
<evidence type="ECO:0000313" key="1">
    <source>
        <dbReference type="EMBL" id="SUI40124.1"/>
    </source>
</evidence>
<protein>
    <submittedName>
        <fullName evidence="1">Uncharacterized protein</fullName>
    </submittedName>
</protein>
<sequence>MTTQIEVMTVAELHTQLQQLVDDGFGDIPVCATDLRARYPFQAYTVLNSAGYTDALLINVRPDAHFTRKEPLPVNWGNNRVADWNKNADAVRQACGTFTDTPHSKQTTGDNLCCRQK</sequence>
<organism evidence="1 2">
    <name type="scientific">Salmonella enterica I</name>
    <dbReference type="NCBI Taxonomy" id="59201"/>
    <lineage>
        <taxon>Bacteria</taxon>
        <taxon>Pseudomonadati</taxon>
        <taxon>Pseudomonadota</taxon>
        <taxon>Gammaproteobacteria</taxon>
        <taxon>Enterobacterales</taxon>
        <taxon>Enterobacteriaceae</taxon>
        <taxon>Salmonella</taxon>
    </lineage>
</organism>